<dbReference type="OMA" id="PANDQFE"/>
<proteinExistence type="predicted"/>
<gene>
    <name evidence="3" type="ORF">ETH_00018305</name>
</gene>
<evidence type="ECO:0000313" key="4">
    <source>
        <dbReference type="Proteomes" id="UP000030747"/>
    </source>
</evidence>
<dbReference type="VEuPathDB" id="ToxoDB:ETH_00018305"/>
<feature type="compositionally biased region" description="Basic and acidic residues" evidence="1">
    <location>
        <begin position="7"/>
        <end position="21"/>
    </location>
</feature>
<feature type="region of interest" description="Disordered" evidence="1">
    <location>
        <begin position="1"/>
        <end position="21"/>
    </location>
</feature>
<evidence type="ECO:0000256" key="1">
    <source>
        <dbReference type="SAM" id="MobiDB-lite"/>
    </source>
</evidence>
<dbReference type="RefSeq" id="XP_013233854.1">
    <property type="nucleotide sequence ID" value="XM_013378400.1"/>
</dbReference>
<accession>U6L3C2</accession>
<evidence type="ECO:0000256" key="2">
    <source>
        <dbReference type="SAM" id="Phobius"/>
    </source>
</evidence>
<dbReference type="OrthoDB" id="347609at2759"/>
<evidence type="ECO:0000313" key="3">
    <source>
        <dbReference type="EMBL" id="CDJ43104.1"/>
    </source>
</evidence>
<organism evidence="3 4">
    <name type="scientific">Eimeria tenella</name>
    <name type="common">Coccidian parasite</name>
    <dbReference type="NCBI Taxonomy" id="5802"/>
    <lineage>
        <taxon>Eukaryota</taxon>
        <taxon>Sar</taxon>
        <taxon>Alveolata</taxon>
        <taxon>Apicomplexa</taxon>
        <taxon>Conoidasida</taxon>
        <taxon>Coccidia</taxon>
        <taxon>Eucoccidiorida</taxon>
        <taxon>Eimeriorina</taxon>
        <taxon>Eimeriidae</taxon>
        <taxon>Eimeria</taxon>
    </lineage>
</organism>
<keyword evidence="2" id="KW-1133">Transmembrane helix</keyword>
<feature type="compositionally biased region" description="Basic and acidic residues" evidence="1">
    <location>
        <begin position="259"/>
        <end position="269"/>
    </location>
</feature>
<dbReference type="VEuPathDB" id="ToxoDB:ETH2_1473400"/>
<dbReference type="GeneID" id="25252795"/>
<reference evidence="3" key="2">
    <citation type="submission" date="2013-10" db="EMBL/GenBank/DDBJ databases">
        <authorList>
            <person name="Aslett M."/>
        </authorList>
    </citation>
    <scope>NUCLEOTIDE SEQUENCE [LARGE SCALE GENOMIC DNA]</scope>
    <source>
        <strain evidence="3">Houghton</strain>
    </source>
</reference>
<feature type="compositionally biased region" description="Low complexity" evidence="1">
    <location>
        <begin position="244"/>
        <end position="256"/>
    </location>
</feature>
<protein>
    <submittedName>
        <fullName evidence="3">Uncharacterized protein</fullName>
    </submittedName>
</protein>
<sequence>MSLTSVLDRRSPCKEQPDESLKLPLPQHQANAVDQEIRDFPPNLCQAAKTVAAHAGKHESISRTRRRNRPLLVSLVSTVSLVAIIMLWYLCKAFRSTKRASGETTRRLSYEATQEDGDEMSRILEQCVEMEEDLGIFFSRPPSPLDAEPSAKIAKLVSMLNEAATEHEQMVKVASTSHETSTRAMKTLPYSSSLQAFTGKNKAIPAPNLEPCPCVTMTSGATGAQGVQETASTTLDNARKPRCEPSTSSSLETPPSAGEKSEPSKRRNKLEHPFVRLPVLESDVIPRMVEPALVFRPDHANTLSYSELHTLRNLFAKEKLNQRDADTLVVELENLAARFWCLAQRGFEKTSPTFASATLGGYFLAFDFIVRANEVLGDSMQLSAWWGKFISAFETDYSFTPPSRFSRIATRFHGKLAARLLDALRIYKSGKRPPVDDVIEIKRMLLFSPHSSPLFKDTQWDTWRADDYHFRKFPPHIFDMFV</sequence>
<reference evidence="3" key="1">
    <citation type="submission" date="2013-10" db="EMBL/GenBank/DDBJ databases">
        <title>Genomic analysis of the causative agents of coccidiosis in chickens.</title>
        <authorList>
            <person name="Reid A.J."/>
            <person name="Blake D."/>
            <person name="Billington K."/>
            <person name="Browne H."/>
            <person name="Dunn M."/>
            <person name="Hung S."/>
            <person name="Kawahara F."/>
            <person name="Miranda-Saavedra D."/>
            <person name="Mourier T."/>
            <person name="Nagra H."/>
            <person name="Otto T.D."/>
            <person name="Rawlings N."/>
            <person name="Sanchez A."/>
            <person name="Sanders M."/>
            <person name="Subramaniam C."/>
            <person name="Tay Y."/>
            <person name="Dear P."/>
            <person name="Doerig C."/>
            <person name="Gruber A."/>
            <person name="Parkinson J."/>
            <person name="Shirley M."/>
            <person name="Wan K.L."/>
            <person name="Berriman M."/>
            <person name="Tomley F."/>
            <person name="Pain A."/>
        </authorList>
    </citation>
    <scope>NUCLEOTIDE SEQUENCE [LARGE SCALE GENOMIC DNA]</scope>
    <source>
        <strain evidence="3">Houghton</strain>
    </source>
</reference>
<keyword evidence="2" id="KW-0812">Transmembrane</keyword>
<keyword evidence="4" id="KW-1185">Reference proteome</keyword>
<feature type="transmembrane region" description="Helical" evidence="2">
    <location>
        <begin position="71"/>
        <end position="90"/>
    </location>
</feature>
<dbReference type="AlphaFoldDB" id="U6L3C2"/>
<keyword evidence="2" id="KW-0472">Membrane</keyword>
<feature type="region of interest" description="Disordered" evidence="1">
    <location>
        <begin position="223"/>
        <end position="269"/>
    </location>
</feature>
<dbReference type="Proteomes" id="UP000030747">
    <property type="component" value="Unassembled WGS sequence"/>
</dbReference>
<dbReference type="EMBL" id="HG675751">
    <property type="protein sequence ID" value="CDJ43104.1"/>
    <property type="molecule type" value="Genomic_DNA"/>
</dbReference>
<name>U6L3C2_EIMTE</name>
<feature type="compositionally biased region" description="Polar residues" evidence="1">
    <location>
        <begin position="223"/>
        <end position="236"/>
    </location>
</feature>